<evidence type="ECO:0000256" key="6">
    <source>
        <dbReference type="ARBA" id="ARBA00022618"/>
    </source>
</evidence>
<reference evidence="21" key="1">
    <citation type="submission" date="2012-01" db="EMBL/GenBank/DDBJ databases">
        <authorList>
            <person name="Walter R."/>
            <person name="Schartl M."/>
            <person name="Warren W."/>
        </authorList>
    </citation>
    <scope>NUCLEOTIDE SEQUENCE [LARGE SCALE GENOMIC DNA]</scope>
    <source>
        <strain evidence="21">JP 163 A</strain>
    </source>
</reference>
<dbReference type="Proteomes" id="UP000002852">
    <property type="component" value="Unassembled WGS sequence"/>
</dbReference>
<keyword evidence="21" id="KW-1185">Reference proteome</keyword>
<dbReference type="PANTHER" id="PTHR46024:SF3">
    <property type="entry name" value="HISTONE-LYSINE N-METHYLTRANSFERASE SETDB2"/>
    <property type="match status" value="1"/>
</dbReference>
<evidence type="ECO:0000256" key="10">
    <source>
        <dbReference type="ARBA" id="ARBA00022853"/>
    </source>
</evidence>
<comment type="subcellular location">
    <subcellularLocation>
        <location evidence="2">Chromosome</location>
    </subcellularLocation>
    <subcellularLocation>
        <location evidence="1">Nucleus</location>
    </subcellularLocation>
</comment>
<keyword evidence="11" id="KW-0539">Nucleus</keyword>
<evidence type="ECO:0000313" key="21">
    <source>
        <dbReference type="Proteomes" id="UP000002852"/>
    </source>
</evidence>
<evidence type="ECO:0000256" key="12">
    <source>
        <dbReference type="ARBA" id="ARBA00023306"/>
    </source>
</evidence>
<keyword evidence="7" id="KW-0808">Transferase</keyword>
<dbReference type="InterPro" id="IPR007728">
    <property type="entry name" value="Pre-SET_dom"/>
</dbReference>
<dbReference type="Pfam" id="PF05033">
    <property type="entry name" value="Pre-SET"/>
    <property type="match status" value="1"/>
</dbReference>
<evidence type="ECO:0000256" key="9">
    <source>
        <dbReference type="ARBA" id="ARBA00022776"/>
    </source>
</evidence>
<dbReference type="GO" id="GO:0003677">
    <property type="term" value="F:DNA binding"/>
    <property type="evidence" value="ECO:0007669"/>
    <property type="project" value="InterPro"/>
</dbReference>
<comment type="catalytic activity">
    <reaction evidence="16">
        <text>N(6),N(6)-dimethyl-L-lysyl(9)-[histone H3] + S-adenosyl-L-methionine = N(6),N(6),N(6)-trimethyl-L-lysyl(9)-[histone H3] + S-adenosyl-L-homocysteine + H(+)</text>
        <dbReference type="Rhea" id="RHEA:60288"/>
        <dbReference type="Rhea" id="RHEA-COMP:15538"/>
        <dbReference type="Rhea" id="RHEA-COMP:15541"/>
        <dbReference type="ChEBI" id="CHEBI:15378"/>
        <dbReference type="ChEBI" id="CHEBI:57856"/>
        <dbReference type="ChEBI" id="CHEBI:59789"/>
        <dbReference type="ChEBI" id="CHEBI:61961"/>
        <dbReference type="ChEBI" id="CHEBI:61976"/>
        <dbReference type="EC" id="2.1.1.366"/>
    </reaction>
</comment>
<evidence type="ECO:0000256" key="5">
    <source>
        <dbReference type="ARBA" id="ARBA00022603"/>
    </source>
</evidence>
<evidence type="ECO:0000256" key="2">
    <source>
        <dbReference type="ARBA" id="ARBA00004286"/>
    </source>
</evidence>
<dbReference type="SMART" id="SM00317">
    <property type="entry name" value="SET"/>
    <property type="match status" value="1"/>
</dbReference>
<evidence type="ECO:0000259" key="19">
    <source>
        <dbReference type="PROSITE" id="PS50868"/>
    </source>
</evidence>
<dbReference type="SMART" id="SM00391">
    <property type="entry name" value="MBD"/>
    <property type="match status" value="1"/>
</dbReference>
<dbReference type="PANTHER" id="PTHR46024">
    <property type="entry name" value="HISTONE-LYSINE N-METHYLTRANSFERASE EGGLESS"/>
    <property type="match status" value="1"/>
</dbReference>
<dbReference type="InterPro" id="IPR001214">
    <property type="entry name" value="SET_dom"/>
</dbReference>
<dbReference type="EC" id="2.1.1.366" evidence="13"/>
<feature type="domain" description="Post-SET" evidence="19">
    <location>
        <begin position="440"/>
        <end position="456"/>
    </location>
</feature>
<evidence type="ECO:0000256" key="13">
    <source>
        <dbReference type="ARBA" id="ARBA00039052"/>
    </source>
</evidence>
<dbReference type="GO" id="GO:0005634">
    <property type="term" value="C:nucleus"/>
    <property type="evidence" value="ECO:0007669"/>
    <property type="project" value="UniProtKB-SubCell"/>
</dbReference>
<evidence type="ECO:0000256" key="4">
    <source>
        <dbReference type="ARBA" id="ARBA00022473"/>
    </source>
</evidence>
<evidence type="ECO:0000256" key="7">
    <source>
        <dbReference type="ARBA" id="ARBA00022679"/>
    </source>
</evidence>
<keyword evidence="10" id="KW-0156">Chromatin regulator</keyword>
<name>A0A3B5QZZ8_XIPMA</name>
<dbReference type="GO" id="GO:0070828">
    <property type="term" value="P:heterochromatin organization"/>
    <property type="evidence" value="ECO:0007669"/>
    <property type="project" value="TreeGrafter"/>
</dbReference>
<dbReference type="AlphaFoldDB" id="A0A3B5QZZ8"/>
<dbReference type="GO" id="GO:0140947">
    <property type="term" value="F:histone H3K9me2 methyltransferase activity"/>
    <property type="evidence" value="ECO:0007669"/>
    <property type="project" value="UniProtKB-EC"/>
</dbReference>
<evidence type="ECO:0000256" key="11">
    <source>
        <dbReference type="ARBA" id="ARBA00023242"/>
    </source>
</evidence>
<feature type="domain" description="Pre-SET" evidence="18">
    <location>
        <begin position="234"/>
        <end position="295"/>
    </location>
</feature>
<dbReference type="GeneTree" id="ENSGT00940000158209"/>
<dbReference type="PROSITE" id="PS50280">
    <property type="entry name" value="SET"/>
    <property type="match status" value="1"/>
</dbReference>
<dbReference type="SMART" id="SM00468">
    <property type="entry name" value="PreSET"/>
    <property type="match status" value="1"/>
</dbReference>
<evidence type="ECO:0000256" key="15">
    <source>
        <dbReference type="ARBA" id="ARBA00042995"/>
    </source>
</evidence>
<evidence type="ECO:0000259" key="17">
    <source>
        <dbReference type="PROSITE" id="PS50280"/>
    </source>
</evidence>
<dbReference type="GO" id="GO:0032259">
    <property type="term" value="P:methylation"/>
    <property type="evidence" value="ECO:0007669"/>
    <property type="project" value="UniProtKB-KW"/>
</dbReference>
<dbReference type="PROSITE" id="PS50868">
    <property type="entry name" value="POST_SET"/>
    <property type="match status" value="1"/>
</dbReference>
<sequence>MLAAEGAVCVLQLTAGVGSAERAKSFWAEKDVEQVFTGVFQYLDHLKQALQKKTALDKGTGPSWLGSRLSWLLPAHFNGLSPPAGREELLPPLMPVQLQYHPHPCCKVGRSRTGTPQSSSLLYGQNPLKVPLLCGFKRLSAMPLTPCGQSLRNFQDVESFLSVTENFFTFNHLVQLDPTPLPAQPRADLSRGAEPVPVELVVGEGRTRPAGFRYRKDRWPHGCFLSRGAALFDACCDCSDGCGDARHCACVAMTTRGQGYSYQRLLEPVQSGLFECGPWCGCDRARCQNRLVQRGVRVRLQVFETEDRGWGVRCRDDLDRGTFVCIYAGRLVQMILIRFLEILLVAVAMDSHEDGSPTSFKRGAEREEVCFIDASKEGNVGRFINHSCQPNLFIQNVFTDSHDPAFPVIAFFTNRVVKAGTELTWNYSSDVHTSSSEQEQEVPCLCRSNGCQGWLHLEEQLCDVCAAEGPGGSEEN</sequence>
<dbReference type="GO" id="GO:0010629">
    <property type="term" value="P:negative regulation of gene expression"/>
    <property type="evidence" value="ECO:0007669"/>
    <property type="project" value="TreeGrafter"/>
</dbReference>
<keyword evidence="8" id="KW-0949">S-adenosyl-L-methionine</keyword>
<dbReference type="Ensembl" id="ENSXMAT00000027935.1">
    <property type="protein sequence ID" value="ENSXMAP00000035990.1"/>
    <property type="gene ID" value="ENSXMAG00000006323.2"/>
</dbReference>
<dbReference type="SUPFAM" id="SSF82199">
    <property type="entry name" value="SET domain"/>
    <property type="match status" value="1"/>
</dbReference>
<keyword evidence="9" id="KW-0498">Mitosis</keyword>
<dbReference type="InterPro" id="IPR001739">
    <property type="entry name" value="Methyl_CpG_DNA-bd"/>
</dbReference>
<dbReference type="InterPro" id="IPR051516">
    <property type="entry name" value="SETDB_methyltransferase"/>
</dbReference>
<evidence type="ECO:0000256" key="1">
    <source>
        <dbReference type="ARBA" id="ARBA00004123"/>
    </source>
</evidence>
<dbReference type="PROSITE" id="PS50867">
    <property type="entry name" value="PRE_SET"/>
    <property type="match status" value="1"/>
</dbReference>
<evidence type="ECO:0000313" key="20">
    <source>
        <dbReference type="Ensembl" id="ENSXMAP00000035990.1"/>
    </source>
</evidence>
<evidence type="ECO:0000256" key="14">
    <source>
        <dbReference type="ARBA" id="ARBA00040299"/>
    </source>
</evidence>
<dbReference type="CDD" id="cd10523">
    <property type="entry name" value="SET_SETDB2"/>
    <property type="match status" value="1"/>
</dbReference>
<protein>
    <recommendedName>
        <fullName evidence="14">Histone-lysine N-methyltransferase SETDB2</fullName>
        <ecNumber evidence="13">2.1.1.366</ecNumber>
    </recommendedName>
    <alternativeName>
        <fullName evidence="15">SET domain bifurcated 2</fullName>
    </alternativeName>
</protein>
<keyword evidence="4" id="KW-0217">Developmental protein</keyword>
<dbReference type="Gene3D" id="2.170.270.10">
    <property type="entry name" value="SET domain"/>
    <property type="match status" value="1"/>
</dbReference>
<keyword evidence="12" id="KW-0131">Cell cycle</keyword>
<dbReference type="GO" id="GO:0005694">
    <property type="term" value="C:chromosome"/>
    <property type="evidence" value="ECO:0007669"/>
    <property type="project" value="UniProtKB-SubCell"/>
</dbReference>
<dbReference type="Pfam" id="PF00856">
    <property type="entry name" value="SET"/>
    <property type="match status" value="1"/>
</dbReference>
<keyword evidence="3" id="KW-0158">Chromosome</keyword>
<evidence type="ECO:0000256" key="3">
    <source>
        <dbReference type="ARBA" id="ARBA00022454"/>
    </source>
</evidence>
<evidence type="ECO:0000256" key="8">
    <source>
        <dbReference type="ARBA" id="ARBA00022691"/>
    </source>
</evidence>
<dbReference type="InterPro" id="IPR046341">
    <property type="entry name" value="SET_dom_sf"/>
</dbReference>
<dbReference type="InterPro" id="IPR003616">
    <property type="entry name" value="Post-SET_dom"/>
</dbReference>
<proteinExistence type="predicted"/>
<organism evidence="20 21">
    <name type="scientific">Xiphophorus maculatus</name>
    <name type="common">Southern platyfish</name>
    <name type="synonym">Platypoecilus maculatus</name>
    <dbReference type="NCBI Taxonomy" id="8083"/>
    <lineage>
        <taxon>Eukaryota</taxon>
        <taxon>Metazoa</taxon>
        <taxon>Chordata</taxon>
        <taxon>Craniata</taxon>
        <taxon>Vertebrata</taxon>
        <taxon>Euteleostomi</taxon>
        <taxon>Actinopterygii</taxon>
        <taxon>Neopterygii</taxon>
        <taxon>Teleostei</taxon>
        <taxon>Neoteleostei</taxon>
        <taxon>Acanthomorphata</taxon>
        <taxon>Ovalentaria</taxon>
        <taxon>Atherinomorphae</taxon>
        <taxon>Cyprinodontiformes</taxon>
        <taxon>Poeciliidae</taxon>
        <taxon>Poeciliinae</taxon>
        <taxon>Xiphophorus</taxon>
    </lineage>
</organism>
<keyword evidence="6" id="KW-0132">Cell division</keyword>
<dbReference type="GO" id="GO:0051301">
    <property type="term" value="P:cell division"/>
    <property type="evidence" value="ECO:0007669"/>
    <property type="project" value="UniProtKB-KW"/>
</dbReference>
<feature type="domain" description="SET" evidence="17">
    <location>
        <begin position="298"/>
        <end position="428"/>
    </location>
</feature>
<reference evidence="20" key="4">
    <citation type="submission" date="2025-09" db="UniProtKB">
        <authorList>
            <consortium name="Ensembl"/>
        </authorList>
    </citation>
    <scope>IDENTIFICATION</scope>
    <source>
        <strain evidence="20">JP 163 A</strain>
    </source>
</reference>
<reference evidence="21" key="2">
    <citation type="journal article" date="2013" name="Nat. Genet.">
        <title>The genome of the platyfish, Xiphophorus maculatus, provides insights into evolutionary adaptation and several complex traits.</title>
        <authorList>
            <person name="Schartl M."/>
            <person name="Walter R.B."/>
            <person name="Shen Y."/>
            <person name="Garcia T."/>
            <person name="Catchen J."/>
            <person name="Amores A."/>
            <person name="Braasch I."/>
            <person name="Chalopin D."/>
            <person name="Volff J.N."/>
            <person name="Lesch K.P."/>
            <person name="Bisazza A."/>
            <person name="Minx P."/>
            <person name="Hillier L."/>
            <person name="Wilson R.K."/>
            <person name="Fuerstenberg S."/>
            <person name="Boore J."/>
            <person name="Searle S."/>
            <person name="Postlethwait J.H."/>
            <person name="Warren W.C."/>
        </authorList>
    </citation>
    <scope>NUCLEOTIDE SEQUENCE [LARGE SCALE GENOMIC DNA]</scope>
    <source>
        <strain evidence="21">JP 163 A</strain>
    </source>
</reference>
<evidence type="ECO:0000256" key="16">
    <source>
        <dbReference type="ARBA" id="ARBA00049087"/>
    </source>
</evidence>
<accession>A0A3B5QZZ8</accession>
<keyword evidence="5" id="KW-0489">Methyltransferase</keyword>
<evidence type="ECO:0000259" key="18">
    <source>
        <dbReference type="PROSITE" id="PS50867"/>
    </source>
</evidence>
<dbReference type="GO" id="GO:0008270">
    <property type="term" value="F:zinc ion binding"/>
    <property type="evidence" value="ECO:0007669"/>
    <property type="project" value="InterPro"/>
</dbReference>
<reference evidence="20" key="3">
    <citation type="submission" date="2025-08" db="UniProtKB">
        <authorList>
            <consortium name="Ensembl"/>
        </authorList>
    </citation>
    <scope>IDENTIFICATION</scope>
    <source>
        <strain evidence="20">JP 163 A</strain>
    </source>
</reference>